<reference evidence="2 3" key="1">
    <citation type="journal article" date="2016" name="Nat. Commun.">
        <title>Thousands of microbial genomes shed light on interconnected biogeochemical processes in an aquifer system.</title>
        <authorList>
            <person name="Anantharaman K."/>
            <person name="Brown C.T."/>
            <person name="Hug L.A."/>
            <person name="Sharon I."/>
            <person name="Castelle C.J."/>
            <person name="Probst A.J."/>
            <person name="Thomas B.C."/>
            <person name="Singh A."/>
            <person name="Wilkins M.J."/>
            <person name="Karaoz U."/>
            <person name="Brodie E.L."/>
            <person name="Williams K.H."/>
            <person name="Hubbard S.S."/>
            <person name="Banfield J.F."/>
        </authorList>
    </citation>
    <scope>NUCLEOTIDE SEQUENCE [LARGE SCALE GENOMIC DNA]</scope>
</reference>
<evidence type="ECO:0000256" key="1">
    <source>
        <dbReference type="SAM" id="Phobius"/>
    </source>
</evidence>
<dbReference type="Proteomes" id="UP000177208">
    <property type="component" value="Unassembled WGS sequence"/>
</dbReference>
<organism evidence="2 3">
    <name type="scientific">Candidatus Roizmanbacteria bacterium RIFCSPHIGHO2_01_FULL_39_12c</name>
    <dbReference type="NCBI Taxonomy" id="1802031"/>
    <lineage>
        <taxon>Bacteria</taxon>
        <taxon>Candidatus Roizmaniibacteriota</taxon>
    </lineage>
</organism>
<dbReference type="EMBL" id="MFZG01000002">
    <property type="protein sequence ID" value="OGK17657.1"/>
    <property type="molecule type" value="Genomic_DNA"/>
</dbReference>
<proteinExistence type="predicted"/>
<keyword evidence="1" id="KW-0472">Membrane</keyword>
<comment type="caution">
    <text evidence="2">The sequence shown here is derived from an EMBL/GenBank/DDBJ whole genome shotgun (WGS) entry which is preliminary data.</text>
</comment>
<name>A0A1F7GFI2_9BACT</name>
<evidence type="ECO:0000313" key="3">
    <source>
        <dbReference type="Proteomes" id="UP000177208"/>
    </source>
</evidence>
<gene>
    <name evidence="2" type="ORF">A2774_03650</name>
</gene>
<protein>
    <submittedName>
        <fullName evidence="2">Uncharacterized protein</fullName>
    </submittedName>
</protein>
<keyword evidence="1" id="KW-1133">Transmembrane helix</keyword>
<feature type="transmembrane region" description="Helical" evidence="1">
    <location>
        <begin position="16"/>
        <end position="38"/>
    </location>
</feature>
<sequence length="226" mass="25275">MQDAKTTKEAEDKGSLTALSIVVLIVFLLLVGGIYWWVSKKGKGETVFPAGLNYTGEETTPQAQRPSYDYAKMAESADWVDFVSAQGQYKYKHPTELYPLVFPGDVNDAVTFDIAAVPAQLNLMVLVETISNYDPKYRGNQEGFVRNYHTFFDGLKGVSEIEEFTTDQGLEGWRVKYITGDDSVGTNNYFFEIPGESNKILHVNNIFPAEGQAVFTRLLNSVEIVE</sequence>
<evidence type="ECO:0000313" key="2">
    <source>
        <dbReference type="EMBL" id="OGK17657.1"/>
    </source>
</evidence>
<keyword evidence="1" id="KW-0812">Transmembrane</keyword>
<dbReference type="AlphaFoldDB" id="A0A1F7GFI2"/>
<accession>A0A1F7GFI2</accession>